<dbReference type="Pfam" id="PF00147">
    <property type="entry name" value="Fibrinogen_C"/>
    <property type="match status" value="1"/>
</dbReference>
<proteinExistence type="predicted"/>
<dbReference type="InterPro" id="IPR002181">
    <property type="entry name" value="Fibrinogen_a/b/g_C_dom"/>
</dbReference>
<dbReference type="ExpressionAtlas" id="A0A6I8UTE9">
    <property type="expression patterns" value="baseline"/>
</dbReference>
<dbReference type="PROSITE" id="PS51406">
    <property type="entry name" value="FIBRINOGEN_C_2"/>
    <property type="match status" value="1"/>
</dbReference>
<dbReference type="FunFam" id="3.90.215.10:FF:000012">
    <property type="entry name" value="GH13859p"/>
    <property type="match status" value="1"/>
</dbReference>
<dbReference type="SUPFAM" id="SSF56496">
    <property type="entry name" value="Fibrinogen C-terminal domain-like"/>
    <property type="match status" value="1"/>
</dbReference>
<dbReference type="InterPro" id="IPR036056">
    <property type="entry name" value="Fibrinogen-like_C"/>
</dbReference>
<dbReference type="GO" id="GO:0005615">
    <property type="term" value="C:extracellular space"/>
    <property type="evidence" value="ECO:0007669"/>
    <property type="project" value="TreeGrafter"/>
</dbReference>
<dbReference type="FunCoup" id="A0A6I8UTE9">
    <property type="interactions" value="2"/>
</dbReference>
<gene>
    <name evidence="6" type="primary">LOC4804004</name>
</gene>
<dbReference type="InParanoid" id="A0A6I8UTE9"/>
<evidence type="ECO:0000256" key="1">
    <source>
        <dbReference type="ARBA" id="ARBA00023157"/>
    </source>
</evidence>
<dbReference type="Gene3D" id="3.90.215.10">
    <property type="entry name" value="Gamma Fibrinogen, chain A, domain 1"/>
    <property type="match status" value="1"/>
</dbReference>
<keyword evidence="3" id="KW-1133">Transmembrane helix</keyword>
<dbReference type="SMART" id="SM00186">
    <property type="entry name" value="FBG"/>
    <property type="match status" value="1"/>
</dbReference>
<dbReference type="RefSeq" id="XP_001360635.4">
    <property type="nucleotide sequence ID" value="XM_001360598.4"/>
</dbReference>
<feature type="domain" description="Fibrinogen C-terminal" evidence="4">
    <location>
        <begin position="224"/>
        <end position="438"/>
    </location>
</feature>
<evidence type="ECO:0000256" key="2">
    <source>
        <dbReference type="SAM" id="Coils"/>
    </source>
</evidence>
<keyword evidence="5" id="KW-1185">Reference proteome</keyword>
<reference evidence="6" key="2">
    <citation type="submission" date="2025-08" db="UniProtKB">
        <authorList>
            <consortium name="RefSeq"/>
        </authorList>
    </citation>
    <scope>IDENTIFICATION</scope>
    <source>
        <strain evidence="6">MV-25-SWS-2005</strain>
        <tissue evidence="6">Whole body</tissue>
    </source>
</reference>
<keyword evidence="2" id="KW-0175">Coiled coil</keyword>
<keyword evidence="1" id="KW-1015">Disulfide bond</keyword>
<evidence type="ECO:0000259" key="4">
    <source>
        <dbReference type="PROSITE" id="PS51406"/>
    </source>
</evidence>
<name>A0A6I8UTE9_DROPS</name>
<feature type="transmembrane region" description="Helical" evidence="3">
    <location>
        <begin position="24"/>
        <end position="41"/>
    </location>
</feature>
<evidence type="ECO:0000256" key="3">
    <source>
        <dbReference type="SAM" id="Phobius"/>
    </source>
</evidence>
<reference evidence="5" key="1">
    <citation type="submission" date="2024-06" db="UniProtKB">
        <authorList>
            <consortium name="RefSeq"/>
        </authorList>
    </citation>
    <scope>NUCLEOTIDE SEQUENCE [LARGE SCALE GENOMIC DNA]</scope>
    <source>
        <strain evidence="5">MV2-25</strain>
    </source>
</reference>
<dbReference type="InterPro" id="IPR020837">
    <property type="entry name" value="Fibrinogen_CS"/>
</dbReference>
<keyword evidence="3" id="KW-0812">Transmembrane</keyword>
<accession>A0A6I8UTE9</accession>
<dbReference type="PANTHER" id="PTHR19143:SF327">
    <property type="entry name" value="FI21813P1-RELATED"/>
    <property type="match status" value="1"/>
</dbReference>
<dbReference type="Proteomes" id="UP000001819">
    <property type="component" value="Chromosome 3"/>
</dbReference>
<dbReference type="InterPro" id="IPR050373">
    <property type="entry name" value="Fibrinogen_C-term_domain"/>
</dbReference>
<organism evidence="5 6">
    <name type="scientific">Drosophila pseudoobscura pseudoobscura</name>
    <name type="common">Fruit fly</name>
    <dbReference type="NCBI Taxonomy" id="46245"/>
    <lineage>
        <taxon>Eukaryota</taxon>
        <taxon>Metazoa</taxon>
        <taxon>Ecdysozoa</taxon>
        <taxon>Arthropoda</taxon>
        <taxon>Hexapoda</taxon>
        <taxon>Insecta</taxon>
        <taxon>Pterygota</taxon>
        <taxon>Neoptera</taxon>
        <taxon>Endopterygota</taxon>
        <taxon>Diptera</taxon>
        <taxon>Brachycera</taxon>
        <taxon>Muscomorpha</taxon>
        <taxon>Ephydroidea</taxon>
        <taxon>Drosophilidae</taxon>
        <taxon>Drosophila</taxon>
        <taxon>Sophophora</taxon>
    </lineage>
</organism>
<sequence length="457" mass="52921">MHFVCDLSLILIAMCTVRIIRLTMENYFVLLLILLAVPWSFEATPKLKPTKAAIIDLKNKTEVVPSSSMPIANVTAVHEKLAEVHIDQHKTIRISKGDLDDLLDVYMGKIAESAATIKDKENEINKLQTKEHTDDDLLKRFENLTEICNAQNATYTAKLKEKADQIKELEQKVKVYETRLKRKQHVLTDLRKQNTSSAALIDHLRAKVVYFEGKFREKKDDLLADWEAATTTCMPYGMTSGIHLIHLPGFLPFLVSCEGLTTAGPGWMAIQRRLDGSVNFYRNWDQYRKGFGKLNGEFFIGLEKLHRLTSSQPHELYISFRRFNGESSYAHYDDFVIGSEEEGYELKLLGHYQGNSSDALRTHDKMKFSTFDRDNDEFTHMNCAEYHHGAWWYDFCSRSNLNGKYFKAEVDNVQGIFWEQWYSFRSLRSVQMLIRPKSQMELNDLPRTKRTVPLKVH</sequence>
<dbReference type="PANTHER" id="PTHR19143">
    <property type="entry name" value="FIBRINOGEN/TENASCIN/ANGIOPOEITIN"/>
    <property type="match status" value="1"/>
</dbReference>
<dbReference type="AlphaFoldDB" id="A0A6I8UTE9"/>
<evidence type="ECO:0000313" key="5">
    <source>
        <dbReference type="Proteomes" id="UP000001819"/>
    </source>
</evidence>
<dbReference type="CDD" id="cd00087">
    <property type="entry name" value="FReD"/>
    <property type="match status" value="1"/>
</dbReference>
<evidence type="ECO:0000313" key="6">
    <source>
        <dbReference type="RefSeq" id="XP_001360635.4"/>
    </source>
</evidence>
<dbReference type="KEGG" id="dpo:4804004"/>
<keyword evidence="3" id="KW-0472">Membrane</keyword>
<feature type="coiled-coil region" evidence="2">
    <location>
        <begin position="110"/>
        <end position="193"/>
    </location>
</feature>
<protein>
    <submittedName>
        <fullName evidence="6">Fibrinogen-like protein 1 isoform X1</fullName>
    </submittedName>
</protein>
<dbReference type="PROSITE" id="PS00514">
    <property type="entry name" value="FIBRINOGEN_C_1"/>
    <property type="match status" value="1"/>
</dbReference>
<dbReference type="InterPro" id="IPR014716">
    <property type="entry name" value="Fibrinogen_a/b/g_C_1"/>
</dbReference>